<dbReference type="EMBL" id="CP144746">
    <property type="protein sequence ID" value="WVZ55174.1"/>
    <property type="molecule type" value="Genomic_DNA"/>
</dbReference>
<dbReference type="NCBIfam" id="TIGR00756">
    <property type="entry name" value="PPR"/>
    <property type="match status" value="8"/>
</dbReference>
<evidence type="ECO:0000256" key="2">
    <source>
        <dbReference type="ARBA" id="ARBA00022737"/>
    </source>
</evidence>
<feature type="repeat" description="PPR" evidence="4">
    <location>
        <begin position="419"/>
        <end position="453"/>
    </location>
</feature>
<dbReference type="InterPro" id="IPR002885">
    <property type="entry name" value="PPR_rpt"/>
</dbReference>
<comment type="similarity">
    <text evidence="1">Belongs to the PPR family. P subfamily.</text>
</comment>
<dbReference type="InterPro" id="IPR011990">
    <property type="entry name" value="TPR-like_helical_dom_sf"/>
</dbReference>
<evidence type="ECO:0000256" key="3">
    <source>
        <dbReference type="ARBA" id="ARBA00022946"/>
    </source>
</evidence>
<dbReference type="PANTHER" id="PTHR46128:SF40">
    <property type="entry name" value="PENTACOTRIPEPTIDE-REPEAT REGION OF PRORP DOMAIN-CONTAINING PROTEIN"/>
    <property type="match status" value="1"/>
</dbReference>
<feature type="repeat" description="PPR" evidence="4">
    <location>
        <begin position="454"/>
        <end position="488"/>
    </location>
</feature>
<feature type="repeat" description="PPR" evidence="4">
    <location>
        <begin position="246"/>
        <end position="280"/>
    </location>
</feature>
<keyword evidence="6" id="KW-0732">Signal</keyword>
<evidence type="ECO:0008006" key="9">
    <source>
        <dbReference type="Google" id="ProtNLM"/>
    </source>
</evidence>
<evidence type="ECO:0000256" key="5">
    <source>
        <dbReference type="SAM" id="MobiDB-lite"/>
    </source>
</evidence>
<evidence type="ECO:0000256" key="1">
    <source>
        <dbReference type="ARBA" id="ARBA00007626"/>
    </source>
</evidence>
<feature type="repeat" description="PPR" evidence="4">
    <location>
        <begin position="140"/>
        <end position="175"/>
    </location>
</feature>
<feature type="repeat" description="PPR" evidence="4">
    <location>
        <begin position="281"/>
        <end position="315"/>
    </location>
</feature>
<dbReference type="InterPro" id="IPR050872">
    <property type="entry name" value="PPR_P_subfamily"/>
</dbReference>
<feature type="repeat" description="PPR" evidence="4">
    <location>
        <begin position="211"/>
        <end position="245"/>
    </location>
</feature>
<dbReference type="PANTHER" id="PTHR46128">
    <property type="entry name" value="MITOCHONDRIAL GROUP I INTRON SPLICING FACTOR CCM1"/>
    <property type="match status" value="1"/>
</dbReference>
<keyword evidence="3" id="KW-0809">Transit peptide</keyword>
<evidence type="ECO:0000313" key="7">
    <source>
        <dbReference type="EMBL" id="WVZ55174.1"/>
    </source>
</evidence>
<organism evidence="7 8">
    <name type="scientific">Paspalum notatum var. saurae</name>
    <dbReference type="NCBI Taxonomy" id="547442"/>
    <lineage>
        <taxon>Eukaryota</taxon>
        <taxon>Viridiplantae</taxon>
        <taxon>Streptophyta</taxon>
        <taxon>Embryophyta</taxon>
        <taxon>Tracheophyta</taxon>
        <taxon>Spermatophyta</taxon>
        <taxon>Magnoliopsida</taxon>
        <taxon>Liliopsida</taxon>
        <taxon>Poales</taxon>
        <taxon>Poaceae</taxon>
        <taxon>PACMAD clade</taxon>
        <taxon>Panicoideae</taxon>
        <taxon>Andropogonodae</taxon>
        <taxon>Paspaleae</taxon>
        <taxon>Paspalinae</taxon>
        <taxon>Paspalum</taxon>
    </lineage>
</organism>
<evidence type="ECO:0000313" key="8">
    <source>
        <dbReference type="Proteomes" id="UP001341281"/>
    </source>
</evidence>
<feature type="compositionally biased region" description="Low complexity" evidence="5">
    <location>
        <begin position="49"/>
        <end position="58"/>
    </location>
</feature>
<feature type="compositionally biased region" description="Low complexity" evidence="5">
    <location>
        <begin position="16"/>
        <end position="26"/>
    </location>
</feature>
<dbReference type="Pfam" id="PF12854">
    <property type="entry name" value="PPR_1"/>
    <property type="match status" value="1"/>
</dbReference>
<reference evidence="7 8" key="1">
    <citation type="submission" date="2024-02" db="EMBL/GenBank/DDBJ databases">
        <title>High-quality chromosome-scale genome assembly of Pensacola bahiagrass (Paspalum notatum Flugge var. saurae).</title>
        <authorList>
            <person name="Vega J.M."/>
            <person name="Podio M."/>
            <person name="Orjuela J."/>
            <person name="Siena L.A."/>
            <person name="Pessino S.C."/>
            <person name="Combes M.C."/>
            <person name="Mariac C."/>
            <person name="Albertini E."/>
            <person name="Pupilli F."/>
            <person name="Ortiz J.P.A."/>
            <person name="Leblanc O."/>
        </authorList>
    </citation>
    <scope>NUCLEOTIDE SEQUENCE [LARGE SCALE GENOMIC DNA]</scope>
    <source>
        <strain evidence="7">R1</strain>
        <tissue evidence="7">Leaf</tissue>
    </source>
</reference>
<dbReference type="Proteomes" id="UP001341281">
    <property type="component" value="Chromosome 02"/>
</dbReference>
<feature type="chain" id="PRO_5042863691" description="Pentatricopeptide repeat-containing protein" evidence="6">
    <location>
        <begin position="25"/>
        <end position="658"/>
    </location>
</feature>
<protein>
    <recommendedName>
        <fullName evidence="9">Pentatricopeptide repeat-containing protein</fullName>
    </recommendedName>
</protein>
<feature type="repeat" description="PPR" evidence="4">
    <location>
        <begin position="352"/>
        <end position="386"/>
    </location>
</feature>
<name>A0AAQ3PYK0_PASNO</name>
<feature type="repeat" description="PPR" evidence="4">
    <location>
        <begin position="176"/>
        <end position="210"/>
    </location>
</feature>
<keyword evidence="8" id="KW-1185">Reference proteome</keyword>
<keyword evidence="2" id="KW-0677">Repeat</keyword>
<evidence type="ECO:0000256" key="4">
    <source>
        <dbReference type="PROSITE-ProRule" id="PRU00708"/>
    </source>
</evidence>
<dbReference type="PROSITE" id="PS51375">
    <property type="entry name" value="PPR"/>
    <property type="match status" value="9"/>
</dbReference>
<feature type="signal peptide" evidence="6">
    <location>
        <begin position="1"/>
        <end position="24"/>
    </location>
</feature>
<dbReference type="AlphaFoldDB" id="A0AAQ3PYK0"/>
<dbReference type="Gene3D" id="1.25.40.10">
    <property type="entry name" value="Tetratricopeptide repeat domain"/>
    <property type="match status" value="5"/>
</dbReference>
<dbReference type="Pfam" id="PF13041">
    <property type="entry name" value="PPR_2"/>
    <property type="match status" value="5"/>
</dbReference>
<feature type="region of interest" description="Disordered" evidence="5">
    <location>
        <begin position="16"/>
        <end position="58"/>
    </location>
</feature>
<sequence length="658" mass="72690">MHGRMASSASAAALLVSPLPPSSSSSDESDDAKPILPATPVSMPDEAFRTTQPQRQQPRWWLEQERDCNLAMKELARAGDGVDEVVGLFEELRLSASSAGHAAPNVLCYNTLLNALAEAGRVEEVARAFDEMVAAGVAPSASTYNILVKLHASRASNFGPAYEVISHMRARGVEPDVGTYSTLITGLCRAGRLDEAWGVLDWMLQEGCRPMVHTYTPIVQGYCRDGRIGQARELMAAMDSVGCPPNVVTYNVLIRALCDGGRFDEVKQVLRESKTKGWEPSTVTYNTYMDGLCKKGMAKEALEHFDVVLGEGLELTPFTLSILLNCLLHDSRVSEAISMLHRSTWLLNCDAGVVAYNTVMSRLCDMGRWSGVLELLADMIKNGISPNTRTFNILIHSLCVEGKSSAAKNLVYNQVLAANVVTYNTLIHWLYSRGKCREAACLIQDMKLKNICLDEVTYTTIVDGLCRAGKFDKAIHWLIESFESELWRDSLYVLINRLVGSDDGIKVILNIFREMEKIDILLDHKIFDHTIRALCKVGFCQYRNIYTLDSILDIMLARSIRVKEREKRLGASSMYVLFCNYGLKDLFTQVQGRGKEVGVEAVQRDDWQCSSALVTMGAAANHAPAMAGGRNTWAPVSLSPWGQDLPGLPLRLSSSLDQ</sequence>
<accession>A0AAQ3PYK0</accession>
<proteinExistence type="inferred from homology"/>
<gene>
    <name evidence="7" type="ORF">U9M48_005873</name>
</gene>
<feature type="repeat" description="PPR" evidence="4">
    <location>
        <begin position="105"/>
        <end position="139"/>
    </location>
</feature>
<evidence type="ECO:0000256" key="6">
    <source>
        <dbReference type="SAM" id="SignalP"/>
    </source>
</evidence>